<sequence length="94" mass="10457">MPICVSISLCLYVPLLSRIHTYVQAVLLLSISSLTSHAITLTLSVMSYDRSRFLLARYACSFCRSVLASHRILHCSVSVSFTVVVHRSTRSVLV</sequence>
<reference evidence="1 2" key="1">
    <citation type="journal article" date="2015" name="Biotechnol. Biofuels">
        <title>Enhanced degradation of softwood versus hardwood by the white-rot fungus Pycnoporus coccineus.</title>
        <authorList>
            <person name="Couturier M."/>
            <person name="Navarro D."/>
            <person name="Chevret D."/>
            <person name="Henrissat B."/>
            <person name="Piumi F."/>
            <person name="Ruiz-Duenas F.J."/>
            <person name="Martinez A.T."/>
            <person name="Grigoriev I.V."/>
            <person name="Riley R."/>
            <person name="Lipzen A."/>
            <person name="Berrin J.G."/>
            <person name="Master E.R."/>
            <person name="Rosso M.N."/>
        </authorList>
    </citation>
    <scope>NUCLEOTIDE SEQUENCE [LARGE SCALE GENOMIC DNA]</scope>
    <source>
        <strain evidence="1 2">BRFM310</strain>
    </source>
</reference>
<gene>
    <name evidence="1" type="ORF">PYCCODRAFT_112078</name>
</gene>
<evidence type="ECO:0000313" key="2">
    <source>
        <dbReference type="Proteomes" id="UP000193067"/>
    </source>
</evidence>
<evidence type="ECO:0000313" key="1">
    <source>
        <dbReference type="EMBL" id="OSD04593.1"/>
    </source>
</evidence>
<organism evidence="1 2">
    <name type="scientific">Trametes coccinea (strain BRFM310)</name>
    <name type="common">Pycnoporus coccineus</name>
    <dbReference type="NCBI Taxonomy" id="1353009"/>
    <lineage>
        <taxon>Eukaryota</taxon>
        <taxon>Fungi</taxon>
        <taxon>Dikarya</taxon>
        <taxon>Basidiomycota</taxon>
        <taxon>Agaricomycotina</taxon>
        <taxon>Agaricomycetes</taxon>
        <taxon>Polyporales</taxon>
        <taxon>Polyporaceae</taxon>
        <taxon>Trametes</taxon>
    </lineage>
</organism>
<dbReference type="AlphaFoldDB" id="A0A1Y2IVB8"/>
<accession>A0A1Y2IVB8</accession>
<dbReference type="EMBL" id="KZ084096">
    <property type="protein sequence ID" value="OSD04593.1"/>
    <property type="molecule type" value="Genomic_DNA"/>
</dbReference>
<dbReference type="Proteomes" id="UP000193067">
    <property type="component" value="Unassembled WGS sequence"/>
</dbReference>
<protein>
    <submittedName>
        <fullName evidence="1">Uncharacterized protein</fullName>
    </submittedName>
</protein>
<name>A0A1Y2IVB8_TRAC3</name>
<proteinExistence type="predicted"/>
<keyword evidence="2" id="KW-1185">Reference proteome</keyword>